<feature type="repeat" description="LDL-receptor class B" evidence="19">
    <location>
        <begin position="225"/>
        <end position="267"/>
    </location>
</feature>
<dbReference type="Gene3D" id="2.10.25.10">
    <property type="entry name" value="Laminin"/>
    <property type="match status" value="8"/>
</dbReference>
<feature type="disulfide bond" evidence="18">
    <location>
        <begin position="2212"/>
        <end position="2224"/>
    </location>
</feature>
<keyword evidence="8" id="KW-0677">Repeat</keyword>
<dbReference type="FunFam" id="2.120.10.30:FF:000035">
    <property type="entry name" value="Low-density lipoprotein receptor-related protein 2"/>
    <property type="match status" value="1"/>
</dbReference>
<feature type="domain" description="EGF-like" evidence="22">
    <location>
        <begin position="742"/>
        <end position="774"/>
    </location>
</feature>
<dbReference type="SMART" id="SM00179">
    <property type="entry name" value="EGF_CA"/>
    <property type="match status" value="8"/>
</dbReference>
<dbReference type="SMART" id="SM00192">
    <property type="entry name" value="LDLa"/>
    <property type="match status" value="29"/>
</dbReference>
<dbReference type="InterPro" id="IPR056588">
    <property type="entry name" value="EGF_LRP2"/>
</dbReference>
<reference evidence="23 24" key="1">
    <citation type="journal article" date="2021" name="BMC Biol.">
        <title>Horizontally acquired antibacterial genes associated with adaptive radiation of ladybird beetles.</title>
        <authorList>
            <person name="Li H.S."/>
            <person name="Tang X.F."/>
            <person name="Huang Y.H."/>
            <person name="Xu Z.Y."/>
            <person name="Chen M.L."/>
            <person name="Du X.Y."/>
            <person name="Qiu B.Y."/>
            <person name="Chen P.T."/>
            <person name="Zhang W."/>
            <person name="Slipinski A."/>
            <person name="Escalona H.E."/>
            <person name="Waterhouse R.M."/>
            <person name="Zwick A."/>
            <person name="Pang H."/>
        </authorList>
    </citation>
    <scope>NUCLEOTIDE SEQUENCE [LARGE SCALE GENOMIC DNA]</scope>
    <source>
        <strain evidence="23">SYSU2018</strain>
    </source>
</reference>
<gene>
    <name evidence="23" type="ORF">HHI36_020852</name>
</gene>
<dbReference type="InterPro" id="IPR036055">
    <property type="entry name" value="LDL_receptor-like_sf"/>
</dbReference>
<evidence type="ECO:0000256" key="12">
    <source>
        <dbReference type="ARBA" id="ARBA00023157"/>
    </source>
</evidence>
<keyword evidence="12 17" id="KW-1015">Disulfide bond</keyword>
<evidence type="ECO:0000256" key="2">
    <source>
        <dbReference type="ARBA" id="ARBA00009939"/>
    </source>
</evidence>
<feature type="repeat" description="LDL-receptor class B" evidence="19">
    <location>
        <begin position="1911"/>
        <end position="1952"/>
    </location>
</feature>
<dbReference type="PROSITE" id="PS01187">
    <property type="entry name" value="EGF_CA"/>
    <property type="match status" value="3"/>
</dbReference>
<feature type="disulfide bond" evidence="18">
    <location>
        <begin position="3173"/>
        <end position="3188"/>
    </location>
</feature>
<feature type="disulfide bond" evidence="17">
    <location>
        <begin position="3764"/>
        <end position="3773"/>
    </location>
</feature>
<dbReference type="InterPro" id="IPR018097">
    <property type="entry name" value="EGF_Ca-bd_CS"/>
</dbReference>
<feature type="disulfide bond" evidence="18">
    <location>
        <begin position="2053"/>
        <end position="2071"/>
    </location>
</feature>
<evidence type="ECO:0000313" key="23">
    <source>
        <dbReference type="EMBL" id="KAL3276133.1"/>
    </source>
</evidence>
<feature type="disulfide bond" evidence="18">
    <location>
        <begin position="2390"/>
        <end position="2402"/>
    </location>
</feature>
<feature type="disulfide bond" evidence="18">
    <location>
        <begin position="626"/>
        <end position="644"/>
    </location>
</feature>
<feature type="disulfide bond" evidence="18">
    <location>
        <begin position="3292"/>
        <end position="3310"/>
    </location>
</feature>
<feature type="disulfide bond" evidence="18">
    <location>
        <begin position="2133"/>
        <end position="2151"/>
    </location>
</feature>
<comment type="caution">
    <text evidence="17">Lacks conserved residue(s) required for the propagation of feature annotation.</text>
</comment>
<keyword evidence="14" id="KW-0168">Coated pit</keyword>
<keyword evidence="15" id="KW-0325">Glycoprotein</keyword>
<dbReference type="FunFam" id="4.10.400.10:FF:000034">
    <property type="entry name" value="Low-density lipoprotein receptor-related protein 2"/>
    <property type="match status" value="2"/>
</dbReference>
<feature type="disulfide bond" evidence="18">
    <location>
        <begin position="3134"/>
        <end position="3149"/>
    </location>
</feature>
<evidence type="ECO:0000256" key="7">
    <source>
        <dbReference type="ARBA" id="ARBA00022729"/>
    </source>
</evidence>
<feature type="repeat" description="LDL-receptor class B" evidence="19">
    <location>
        <begin position="2641"/>
        <end position="2682"/>
    </location>
</feature>
<feature type="repeat" description="LDL-receptor class B" evidence="19">
    <location>
        <begin position="1238"/>
        <end position="1283"/>
    </location>
</feature>
<feature type="disulfide bond" evidence="18">
    <location>
        <begin position="3122"/>
        <end position="3140"/>
    </location>
</feature>
<feature type="disulfide bond" evidence="18">
    <location>
        <begin position="3079"/>
        <end position="3097"/>
    </location>
</feature>
<feature type="domain" description="EGF-like" evidence="22">
    <location>
        <begin position="3741"/>
        <end position="3774"/>
    </location>
</feature>
<dbReference type="FunFam" id="4.10.400.10:FF:000189">
    <property type="entry name" value="low-density lipoprotein receptor 1"/>
    <property type="match status" value="1"/>
</dbReference>
<feature type="repeat" description="LDL-receptor class B" evidence="19">
    <location>
        <begin position="1505"/>
        <end position="1549"/>
    </location>
</feature>
<feature type="disulfide bond" evidence="18">
    <location>
        <begin position="2094"/>
        <end position="2112"/>
    </location>
</feature>
<feature type="disulfide bond" evidence="18">
    <location>
        <begin position="2355"/>
        <end position="2373"/>
    </location>
</feature>
<feature type="disulfide bond" evidence="18">
    <location>
        <begin position="415"/>
        <end position="427"/>
    </location>
</feature>
<dbReference type="InterPro" id="IPR000742">
    <property type="entry name" value="EGF"/>
</dbReference>
<dbReference type="InterPro" id="IPR001881">
    <property type="entry name" value="EGF-like_Ca-bd_dom"/>
</dbReference>
<name>A0ABD2NBJ4_9CUCU</name>
<feature type="disulfide bond" evidence="18">
    <location>
        <begin position="382"/>
        <end position="400"/>
    </location>
</feature>
<feature type="disulfide bond" evidence="18">
    <location>
        <begin position="3161"/>
        <end position="3179"/>
    </location>
</feature>
<dbReference type="InterPro" id="IPR011042">
    <property type="entry name" value="6-blade_b-propeller_TolB-like"/>
</dbReference>
<dbReference type="InterPro" id="IPR049883">
    <property type="entry name" value="NOTCH1_EGF-like"/>
</dbReference>
<dbReference type="InterPro" id="IPR000152">
    <property type="entry name" value="EGF-type_Asp/Asn_hydroxyl_site"/>
</dbReference>
<dbReference type="SMART" id="SM00135">
    <property type="entry name" value="LY"/>
    <property type="match status" value="30"/>
</dbReference>
<dbReference type="CDD" id="cd00054">
    <property type="entry name" value="EGF_CA"/>
    <property type="match status" value="2"/>
</dbReference>
<protein>
    <recommendedName>
        <fullName evidence="22">EGF-like domain-containing protein</fullName>
    </recommendedName>
</protein>
<feature type="disulfide bond" evidence="18">
    <location>
        <begin position="3115"/>
        <end position="3127"/>
    </location>
</feature>
<evidence type="ECO:0000256" key="3">
    <source>
        <dbReference type="ARBA" id="ARBA00022475"/>
    </source>
</evidence>
<dbReference type="InterPro" id="IPR023415">
    <property type="entry name" value="LDLR_class-A_CS"/>
</dbReference>
<dbReference type="PROSITE" id="PS50026">
    <property type="entry name" value="EGF_3"/>
    <property type="match status" value="3"/>
</dbReference>
<dbReference type="InterPro" id="IPR009030">
    <property type="entry name" value="Growth_fac_rcpt_cys_sf"/>
</dbReference>
<evidence type="ECO:0000256" key="17">
    <source>
        <dbReference type="PROSITE-ProRule" id="PRU00076"/>
    </source>
</evidence>
<feature type="disulfide bond" evidence="18">
    <location>
        <begin position="3205"/>
        <end position="3223"/>
    </location>
</feature>
<keyword evidence="10 21" id="KW-1133">Transmembrane helix</keyword>
<feature type="repeat" description="LDL-receptor class B" evidence="19">
    <location>
        <begin position="1550"/>
        <end position="1593"/>
    </location>
</feature>
<keyword evidence="6 21" id="KW-0812">Transmembrane</keyword>
<dbReference type="GO" id="GO:0005886">
    <property type="term" value="C:plasma membrane"/>
    <property type="evidence" value="ECO:0007669"/>
    <property type="project" value="UniProtKB-SubCell"/>
</dbReference>
<feature type="disulfide bond" evidence="18">
    <location>
        <begin position="2348"/>
        <end position="2360"/>
    </location>
</feature>
<dbReference type="FunFam" id="4.10.400.10:FF:000121">
    <property type="entry name" value="low-density lipoprotein receptor-related protein 2"/>
    <property type="match status" value="1"/>
</dbReference>
<feature type="disulfide bond" evidence="18">
    <location>
        <begin position="2914"/>
        <end position="2932"/>
    </location>
</feature>
<comment type="subcellular location">
    <subcellularLocation>
        <location evidence="1">Cell membrane</location>
        <topology evidence="1">Single-pass type I membrane protein</topology>
    </subcellularLocation>
    <subcellularLocation>
        <location evidence="16">Membrane</location>
        <location evidence="16">Coated pit</location>
    </subcellularLocation>
</comment>
<dbReference type="PROSITE" id="PS00010">
    <property type="entry name" value="ASX_HYDROXYL"/>
    <property type="match status" value="3"/>
</dbReference>
<feature type="transmembrane region" description="Helical" evidence="21">
    <location>
        <begin position="3791"/>
        <end position="3812"/>
    </location>
</feature>
<evidence type="ECO:0000313" key="24">
    <source>
        <dbReference type="Proteomes" id="UP001516400"/>
    </source>
</evidence>
<comment type="caution">
    <text evidence="23">The sequence shown here is derived from an EMBL/GenBank/DDBJ whole genome shotgun (WGS) entry which is preliminary data.</text>
</comment>
<feature type="disulfide bond" evidence="17">
    <location>
        <begin position="746"/>
        <end position="756"/>
    </location>
</feature>
<feature type="repeat" description="LDL-receptor class B" evidence="19">
    <location>
        <begin position="915"/>
        <end position="958"/>
    </location>
</feature>
<dbReference type="FunFam" id="4.10.400.10:FF:000024">
    <property type="entry name" value="Low-density lipoprotein RecePtor related"/>
    <property type="match status" value="1"/>
</dbReference>
<feature type="disulfide bond" evidence="18">
    <location>
        <begin position="2926"/>
        <end position="2941"/>
    </location>
</feature>
<keyword evidence="7" id="KW-0732">Signal</keyword>
<evidence type="ECO:0000256" key="13">
    <source>
        <dbReference type="ARBA" id="ARBA00023170"/>
    </source>
</evidence>
<evidence type="ECO:0000256" key="18">
    <source>
        <dbReference type="PROSITE-ProRule" id="PRU00124"/>
    </source>
</evidence>
<keyword evidence="5" id="KW-0254">Endocytosis</keyword>
<feature type="disulfide bond" evidence="18">
    <location>
        <begin position="2439"/>
        <end position="2457"/>
    </location>
</feature>
<dbReference type="Pfam" id="PF00057">
    <property type="entry name" value="Ldl_recept_a"/>
    <property type="match status" value="28"/>
</dbReference>
<feature type="region of interest" description="Disordered" evidence="20">
    <location>
        <begin position="3913"/>
        <end position="3958"/>
    </location>
</feature>
<dbReference type="PROSITE" id="PS51120">
    <property type="entry name" value="LDLRB"/>
    <property type="match status" value="13"/>
</dbReference>
<dbReference type="Pfam" id="PF24468">
    <property type="entry name" value="EGF_LRP2"/>
    <property type="match status" value="1"/>
</dbReference>
<evidence type="ECO:0000256" key="20">
    <source>
        <dbReference type="SAM" id="MobiDB-lite"/>
    </source>
</evidence>
<comment type="similarity">
    <text evidence="2">Belongs to the LDLR family.</text>
</comment>
<dbReference type="PROSITE" id="PS01186">
    <property type="entry name" value="EGF_2"/>
    <property type="match status" value="2"/>
</dbReference>
<dbReference type="SMART" id="SM00181">
    <property type="entry name" value="EGF"/>
    <property type="match status" value="20"/>
</dbReference>
<dbReference type="GO" id="GO:0005905">
    <property type="term" value="C:clathrin-coated pit"/>
    <property type="evidence" value="ECO:0007669"/>
    <property type="project" value="UniProtKB-KW"/>
</dbReference>
<evidence type="ECO:0000256" key="19">
    <source>
        <dbReference type="PROSITE-ProRule" id="PRU00461"/>
    </source>
</evidence>
<feature type="compositionally biased region" description="Basic and acidic residues" evidence="20">
    <location>
        <begin position="3935"/>
        <end position="3958"/>
    </location>
</feature>
<dbReference type="GO" id="GO:0006897">
    <property type="term" value="P:endocytosis"/>
    <property type="evidence" value="ECO:0007669"/>
    <property type="project" value="UniProtKB-KW"/>
</dbReference>
<evidence type="ECO:0000256" key="10">
    <source>
        <dbReference type="ARBA" id="ARBA00022989"/>
    </source>
</evidence>
<feature type="repeat" description="LDL-receptor class B" evidence="19">
    <location>
        <begin position="3554"/>
        <end position="3597"/>
    </location>
</feature>
<feature type="disulfide bond" evidence="18">
    <location>
        <begin position="434"/>
        <end position="449"/>
    </location>
</feature>
<evidence type="ECO:0000256" key="4">
    <source>
        <dbReference type="ARBA" id="ARBA00022536"/>
    </source>
</evidence>
<dbReference type="Pfam" id="PF07645">
    <property type="entry name" value="EGF_CA"/>
    <property type="match status" value="2"/>
</dbReference>
<feature type="disulfide bond" evidence="18">
    <location>
        <begin position="2907"/>
        <end position="2919"/>
    </location>
</feature>
<sequence length="3958" mass="443372">MESPCGHSNGFCHHMCIVTNAGTDLGLRCACNIGWRLAEDERNCEIVSEFLMFSQHRFIKGRVLDPVVEGFSDAILPVVSRRARFVGLDFDARDQHIYYSDVLQDVIYRVHRNGSSKEIILASQNEGVEGLAVDWAAKNLYYIDSRKGTLNVLSTRNITYRRTLLKNLKRPRAIVVHPNRGFVFFSEWDRPANISRAYSDGTNLTVFKNLTLGWPNGLSIDFQTDRLYWCDALLDHVQHANLDGSNLKTVNSRLIRHPFSIVVFRDYMYITDWRLDAIIKLHKLTGEGEETLVKESQTNRLYGVKIFSQAEQIIKSDHPCANYNGGCQKLCFAIPREGGPALTAKCGCPYGEKLSEDQKNCQPDMSSEPPVQACPNNWDFTCNNQRCIPKSWVCDGDDDCLDNSDEEQNCTKPTCRSNDFQCKSGRCIPMNFKCDGENDCGDYSDESGCGNVTCGSTQFKCDNDRCIPGSWKCDSENDCGDGSDEGDSCAEKTCAYYQFTCPRTGHCIPQNWVCDGDDDCFDKQDEQDCPPVACQPNEFKCADQKQCVQESYKCDGITDCNDGSDEFVCPSISPNQCNPDKKFQCQSSGICIPKAWQCDGTPDCDDKSDEPDSCGHVDCPNNYYRCNNSKCVFKAYICDGKDDCGDGSDESYVHGCVKPPFRCPDGQWKCPDVAERCVNLTNVCDGKPHCPNGADEGSDCDLNECLHQNGLCSNGCKQTPQGPLCLCPKGEALGQDGFTCEDVNECEPPGICSQNCVNFKRGYQCSCVPGYTLEPDKHSCKAFNHSAAFLIISNRHSILIADLKEQGLERVPIIVENVVATASNMHTGTIFWSDMKLRKISRLDRGQETVDIISNGLDLVEGLAYDWIGKNIYWLDSKLNTIEVAKENGSNRIVLVKENITQPRGMCLDPSKGTRWLFWTDWGENPRIERIGMDGTNRSVIINTKIYWPNGLTLDTTTQRVYFADSKLDFIDFCYYNGTGRQQVLAGSHYLLHPHSLTLFEETLYWTDRQLNRVLATNKFKGTNQTVVSHLISQPLSIHVYHPSLQPIDDNPCKDDPCQHMCLLSPTSPRGFTCKCKSGFKPTGDDKCDEEDTPFLMVIKGSQLVDVSLIPGDSTTGYISSVVGVDNGVQIDYDRKNNVIYWIEDKDNDNNYTIYTTPFGGGKKTPLFGPDSGIIGSPSTIAFDWLGRNLYVGNQMANNIEVVRVDSKIKQRKIILANDGNRSSVAKPKAICLDPFDGKLYWADEGGFGVPQKIGKVNMDGSFPIILVDNVERPEALTIDIESKMLYYSTQYPPLVVAIQVYGSGKTNVLQAEDNIGYPKALGVLAKRLYYLDPQYEKLVRVDLPSGQNPKMILENEADLKTFTVFKKRSLTNHPCLLNNGGCAHICIPAEGGTRVCACGIGYKKEQNGCIPYKTFAVVSQLDTTRGYSLKDSSEAMVPISGPGHHILHVDVHYGQSWIYWVEFNRGMWNGIFRIRPNGTEMTHVIKEGIGSNGIRGLTIDWISNYLYFTNVYPHENYVEVCKLDGSYRKVLVKTTVDAPREIAVNPVVRYLYWIDYGQYPRIGRCNLDGSNWKPLITSGISNPRDLTIDMNTNEVYWVDSRLDTIQKISYKGTERTIIRRNLPNPMGIAVYKSDVYWVDRNLQTIFKAPNQPNVSAAPTKFRTNLQKLRDIAIFDSTNQPDDDDNVCKDSNGGCEQLCFSFNKEESSVAYKCDCAVGKLDPQSQNKSCTFEEEYLVFSTRTEVRVINLDLKSTSVPFKPITNLTNVVGIDFDYNDEKILFTQIRPAARIAWMPSTNPALDNIKTIINKTINPEGIAYDWTQKKIYWTDSSNHSIYAMNLDGSDLIMITRVERPRAIVINPCNGTLFYTDWGKFGTSGKIIRTTMAGSLKTVIIDRNLAQPSGLAIDYDDQMLYWTDAVREKIERSDLNGKNREVLVSATIYPFSITIYGKYMYWTDLQLRGVYRAEKHTGANMVEMVKKLEDSPRDIQVFSAKRQTCKVNPCQINNGGCAQSCHPGLNGQAECRCADNTKLVNEGRMCVAKNLSCDSSKFYCRNGRCISRMWACDGEDDCGDSSDEDEKYCSYHSCSSNEFRCENGRCIFKSWKCDYENDCKDGSDEKDCTYAPCAPGEFTCANHRCIPMSQVCNGVNDCKDNITSDETHEKCPTNTTCPPNHLKCEKTNICVEPYWLCDGDNDCGDNSDENPIHCAQRECTQNSFRCPSHRCIPATWYCDGDDDCGDGADEPPEYCKSEGRTCFGDLFTCDNGNCVPRNYICDGDNDCLDHSDEDSRHECNDRKCDEKTEFTCEANKSWGRVQCISKKWLCDGDPDCVDGADENSTVLHCATPQPCSDDLFTCGNGRCINKGWLCDHDNDCGDGTDEGRECNAKYKTCSSNEFTCQNFKCIRNQYRCDGEDDCGDHSDEVNCVKENNTCANSSQFRCNNGQCIDYHLVCNKVSDCSDDSDEPLHCNVDECTKVEINQCGHKCVDTLTGFYCECNQGYKLLDDKKACADIDECTESRGVCSQYCSNTPGSYYCKCNDVYYEREVDEHRCKRKDKIKPWLIFTNKYYVRNMSVDGTLYSLVHQDLLNVVALDFDLTEEYMYFCDVTAKAIYRSKIGSAVKEPVIRHDSHGLEGISIDWVGRKIYWLDRHSKNLDVAELDGTRRKTLKSGIPDPRALVVHPGTGYMYFTSWHLQAYIGKIGMDGSNFTMILNWNDDIAWPNAITIDFFADKLYWADAHLDYIAYSDLEDTTGTLFDDFIYWTDWNLKAISRANKHTGSDLRVLRNTTHKPYDIHIVHPLRQIKYTNPCGSNNGGCSHLCLIAPPHLSSYLNIDSYGEEGNTNTTYKCACPNQFYLANDGKTCVANCTAGQWQCKGHDEKCIPWFWKCDGEKDCKDGSDEPSTCPARQCRSGTFQCKNGNCTPSATICDGTDDCGDGSDEENCDLPCPELEFKCRSNGRCILDSWKCDGDADCKDGSDEALEICHNRTCDPDTEFSCRNGRCIQKLWVCDFDNDCGDDSDEPAYMCRQRNCTTGWQRCPGKSNYRCIPKWLFCDGKDDCRDGSDELPENCPVCDPETDMTCKNKRCIPKQWRCDYSDDCGDGSDEAKELCQNVFRECSESEFRCKNGKCISSRWRCDHENDCGDNSDEMDCNGFQCKNNTFQCASGHCIASYYRCDGERDCRDMSDEKDCPPRYAGGRYCPEFKFQCNNNLCISQSDICDGTDDCGDGSDESPSICSNFNCDVLRRFQCNNRKCIPRYQLCDGIDNCGDGSDENNMTLCATKIKPCNILTEFKCANKKCVDRAQLCDFADDCGDSSDELGCHHNSACVDATRGGCEHQCTNITGGGYICTCFSGFIISKENRKKCLDVDECATGIHHCSQICTNVNGTYECSCEDGFTLSDGLSGVCKVTKGEVVLVFANGPEIRSLSLEHREESSVISDEKRIEAVDYDPKASIIYWADSYDKAIKRSYMINASDGEVKVGHAQDLSMKGNAKPTALAVDWVGDNLYWTEIDRTGSSSKPKGKVMVAKTDGRYRRAIVGVGLENPTSIAVDPQLGRMYWTDAGSAPKLEVSWMDGAKRRPVITEGIRQPAGLAIDYSQDHTVYWVDTKLNTIENMKFDGTNRKVIIRGEKLRHPISLDIFESNLYWVTKDTGEILRQDKFGRGVAVNIKKDLLYPSGVKVYNQLRYNTSIPNHCSHNPCTHLCLLVPGGRRCACPDLISSTQTHRGKGERICDAAVELPRVLPQKCLCQNGGVCRTKTNRLECECPADFKGEHCELRTAYSRTSGGGKAGAILLPMLVILLVLGAVTTAWFVMKKRPFGKTTLTSLGSSQTVTFRQGSNVEFGSSSFTGGDNNVNPLEVSYTLDPVSNKTRDFHNPMYDAIQNQNSDAIANGNSDPALYEVPVTSKIKGETFTEPPSAVIAPSSVTHKLPSQIHTRQRELEPASADTGKDTQKLVEEDP</sequence>
<feature type="disulfide bond" evidence="18">
    <location>
        <begin position="2409"/>
        <end position="2424"/>
    </location>
</feature>
<feature type="repeat" description="LDL-receptor class B" evidence="19">
    <location>
        <begin position="3599"/>
        <end position="3642"/>
    </location>
</feature>
<dbReference type="PROSITE" id="PS01209">
    <property type="entry name" value="LDLRA_1"/>
    <property type="match status" value="16"/>
</dbReference>
<feature type="disulfide bond" evidence="18">
    <location>
        <begin position="2126"/>
        <end position="2138"/>
    </location>
</feature>
<dbReference type="Gene3D" id="2.120.10.30">
    <property type="entry name" value="TolB, C-terminal domain"/>
    <property type="match status" value="7"/>
</dbReference>
<dbReference type="FunFam" id="4.10.400.10:FF:000009">
    <property type="entry name" value="Low-density lipoprotein receptor-related protein 1"/>
    <property type="match status" value="1"/>
</dbReference>
<feature type="disulfide bond" evidence="18">
    <location>
        <begin position="514"/>
        <end position="529"/>
    </location>
</feature>
<dbReference type="FunFam" id="4.10.400.10:FF:000062">
    <property type="entry name" value="Terribly reduced optic lobes, isoform AI"/>
    <property type="match status" value="1"/>
</dbReference>
<feature type="disulfide bond" evidence="18">
    <location>
        <begin position="3247"/>
        <end position="3265"/>
    </location>
</feature>
<proteinExistence type="inferred from homology"/>
<evidence type="ECO:0000256" key="11">
    <source>
        <dbReference type="ARBA" id="ARBA00023136"/>
    </source>
</evidence>
<feature type="repeat" description="LDL-receptor class B" evidence="19">
    <location>
        <begin position="1823"/>
        <end position="1863"/>
    </location>
</feature>
<evidence type="ECO:0000259" key="22">
    <source>
        <dbReference type="PROSITE" id="PS50026"/>
    </source>
</evidence>
<dbReference type="SUPFAM" id="SSF57424">
    <property type="entry name" value="LDL receptor-like module"/>
    <property type="match status" value="29"/>
</dbReference>
<feature type="disulfide bond" evidence="18">
    <location>
        <begin position="2262"/>
        <end position="2280"/>
    </location>
</feature>
<feature type="disulfide bond" evidence="18">
    <location>
        <begin position="2995"/>
        <end position="3013"/>
    </location>
</feature>
<feature type="disulfide bond" evidence="18">
    <location>
        <begin position="2219"/>
        <end position="2237"/>
    </location>
</feature>
<keyword evidence="9" id="KW-0106">Calcium</keyword>
<dbReference type="PRINTS" id="PR00261">
    <property type="entry name" value="LDLRECEPTOR"/>
</dbReference>
<dbReference type="FunFam" id="4.10.400.10:FF:000005">
    <property type="entry name" value="low-density lipoprotein receptor-related protein 1B"/>
    <property type="match status" value="2"/>
</dbReference>
<feature type="disulfide bond" evidence="18">
    <location>
        <begin position="619"/>
        <end position="631"/>
    </location>
</feature>
<feature type="repeat" description="LDL-receptor class B" evidence="19">
    <location>
        <begin position="1594"/>
        <end position="1635"/>
    </location>
</feature>
<feature type="disulfide bond" evidence="18">
    <location>
        <begin position="2397"/>
        <end position="2415"/>
    </location>
</feature>
<organism evidence="23 24">
    <name type="scientific">Cryptolaemus montrouzieri</name>
    <dbReference type="NCBI Taxonomy" id="559131"/>
    <lineage>
        <taxon>Eukaryota</taxon>
        <taxon>Metazoa</taxon>
        <taxon>Ecdysozoa</taxon>
        <taxon>Arthropoda</taxon>
        <taxon>Hexapoda</taxon>
        <taxon>Insecta</taxon>
        <taxon>Pterygota</taxon>
        <taxon>Neoptera</taxon>
        <taxon>Endopterygota</taxon>
        <taxon>Coleoptera</taxon>
        <taxon>Polyphaga</taxon>
        <taxon>Cucujiformia</taxon>
        <taxon>Coccinelloidea</taxon>
        <taxon>Coccinellidae</taxon>
        <taxon>Scymninae</taxon>
        <taxon>Scymnini</taxon>
        <taxon>Cryptolaemus</taxon>
    </lineage>
</organism>
<keyword evidence="4 17" id="KW-0245">EGF-like domain</keyword>
<feature type="disulfide bond" evidence="18">
    <location>
        <begin position="2106"/>
        <end position="2121"/>
    </location>
</feature>
<dbReference type="PROSITE" id="PS50068">
    <property type="entry name" value="LDLRA_2"/>
    <property type="match status" value="29"/>
</dbReference>
<dbReference type="EMBL" id="JABFTP020000083">
    <property type="protein sequence ID" value="KAL3276133.1"/>
    <property type="molecule type" value="Genomic_DNA"/>
</dbReference>
<dbReference type="Gene3D" id="4.10.400.10">
    <property type="entry name" value="Low-density Lipoprotein Receptor"/>
    <property type="match status" value="29"/>
</dbReference>
<feature type="disulfide bond" evidence="18">
    <location>
        <begin position="3304"/>
        <end position="3319"/>
    </location>
</feature>
<dbReference type="FunFam" id="4.10.400.10:FF:000181">
    <property type="entry name" value="Low-density lipoprotein RecePtor related"/>
    <property type="match status" value="1"/>
</dbReference>
<dbReference type="SUPFAM" id="SSF57184">
    <property type="entry name" value="Growth factor receptor domain"/>
    <property type="match status" value="3"/>
</dbReference>
<evidence type="ECO:0000256" key="15">
    <source>
        <dbReference type="ARBA" id="ARBA00023180"/>
    </source>
</evidence>
<accession>A0ABD2NBJ4</accession>
<dbReference type="FunFam" id="2.10.25.10:FF:000009">
    <property type="entry name" value="Low-density lipoprotein receptor isoform 1"/>
    <property type="match status" value="2"/>
</dbReference>
<feature type="disulfide bond" evidence="18">
    <location>
        <begin position="554"/>
        <end position="569"/>
    </location>
</feature>
<feature type="disulfide bond" evidence="18">
    <location>
        <begin position="461"/>
        <end position="479"/>
    </location>
</feature>
<dbReference type="FunFam" id="2.120.10.30:FF:000241">
    <property type="entry name" value="Low-density lipoprotein receptor-related protein 6"/>
    <property type="match status" value="5"/>
</dbReference>
<dbReference type="PROSITE" id="PS00022">
    <property type="entry name" value="EGF_1"/>
    <property type="match status" value="1"/>
</dbReference>
<feature type="disulfide bond" evidence="18">
    <location>
        <begin position="2087"/>
        <end position="2099"/>
    </location>
</feature>
<dbReference type="CDD" id="cd00112">
    <property type="entry name" value="LDLa"/>
    <property type="match status" value="28"/>
</dbReference>
<keyword evidence="11 21" id="KW-0472">Membrane</keyword>
<feature type="disulfide bond" evidence="18">
    <location>
        <begin position="454"/>
        <end position="466"/>
    </location>
</feature>
<dbReference type="InterPro" id="IPR000033">
    <property type="entry name" value="LDLR_classB_rpt"/>
</dbReference>
<dbReference type="Pfam" id="PF12662">
    <property type="entry name" value="cEGF"/>
    <property type="match status" value="1"/>
</dbReference>
<evidence type="ECO:0000256" key="16">
    <source>
        <dbReference type="ARBA" id="ARBA00037878"/>
    </source>
</evidence>
<keyword evidence="3" id="KW-1003">Cell membrane</keyword>
<dbReference type="Pfam" id="PF00058">
    <property type="entry name" value="Ldl_recept_b"/>
    <property type="match status" value="8"/>
</dbReference>
<dbReference type="FunFam" id="4.10.400.10:FF:000078">
    <property type="entry name" value="low-density lipoprotein receptor-related protein 2"/>
    <property type="match status" value="1"/>
</dbReference>
<evidence type="ECO:0000256" key="8">
    <source>
        <dbReference type="ARBA" id="ARBA00022737"/>
    </source>
</evidence>
<evidence type="ECO:0000256" key="21">
    <source>
        <dbReference type="SAM" id="Phobius"/>
    </source>
</evidence>
<feature type="domain" description="EGF-like" evidence="22">
    <location>
        <begin position="1049"/>
        <end position="1089"/>
    </location>
</feature>
<dbReference type="PANTHER" id="PTHR22722:SF14">
    <property type="entry name" value="MEGALIN, ISOFORM A"/>
    <property type="match status" value="1"/>
</dbReference>
<dbReference type="InterPro" id="IPR051221">
    <property type="entry name" value="LDLR-related"/>
</dbReference>
<evidence type="ECO:0000256" key="14">
    <source>
        <dbReference type="ARBA" id="ARBA00023176"/>
    </source>
</evidence>
<dbReference type="PANTHER" id="PTHR22722">
    <property type="entry name" value="LOW-DENSITY LIPOPROTEIN RECEPTOR-RELATED PROTEIN 2-RELATED"/>
    <property type="match status" value="1"/>
</dbReference>
<dbReference type="FunFam" id="4.10.400.10:FF:000204">
    <property type="entry name" value="Putative low-density lipoprotein receptor"/>
    <property type="match status" value="1"/>
</dbReference>
<dbReference type="InterPro" id="IPR026823">
    <property type="entry name" value="cEGF"/>
</dbReference>
<evidence type="ECO:0000256" key="5">
    <source>
        <dbReference type="ARBA" id="ARBA00022583"/>
    </source>
</evidence>
<keyword evidence="24" id="KW-1185">Reference proteome</keyword>
<dbReference type="Proteomes" id="UP001516400">
    <property type="component" value="Unassembled WGS sequence"/>
</dbReference>
<dbReference type="FunFam" id="4.10.400.10:FF:000011">
    <property type="entry name" value="Low-density lipoprotein receptor-related protein 1"/>
    <property type="match status" value="1"/>
</dbReference>
<feature type="disulfide bond" evidence="18">
    <location>
        <begin position="2046"/>
        <end position="2058"/>
    </location>
</feature>
<feature type="disulfide bond" evidence="18">
    <location>
        <begin position="422"/>
        <end position="440"/>
    </location>
</feature>
<feature type="disulfide bond" evidence="18">
    <location>
        <begin position="3198"/>
        <end position="3210"/>
    </location>
</feature>
<dbReference type="SUPFAM" id="SSF57196">
    <property type="entry name" value="EGF/Laminin"/>
    <property type="match status" value="3"/>
</dbReference>
<evidence type="ECO:0000256" key="1">
    <source>
        <dbReference type="ARBA" id="ARBA00004251"/>
    </source>
</evidence>
<evidence type="ECO:0000256" key="9">
    <source>
        <dbReference type="ARBA" id="ARBA00022837"/>
    </source>
</evidence>
<evidence type="ECO:0000256" key="6">
    <source>
        <dbReference type="ARBA" id="ARBA00022692"/>
    </source>
</evidence>
<dbReference type="InterPro" id="IPR002172">
    <property type="entry name" value="LDrepeatLR_classA_rpt"/>
</dbReference>
<feature type="disulfide bond" evidence="18">
    <location>
        <begin position="2255"/>
        <end position="2267"/>
    </location>
</feature>
<feature type="repeat" description="LDL-receptor class B" evidence="19">
    <location>
        <begin position="95"/>
        <end position="137"/>
    </location>
</feature>
<feature type="disulfide bond" evidence="18">
    <location>
        <begin position="3154"/>
        <end position="3166"/>
    </location>
</feature>
<keyword evidence="13" id="KW-0675">Receptor</keyword>
<dbReference type="SUPFAM" id="SSF63825">
    <property type="entry name" value="YWTD domain"/>
    <property type="match status" value="7"/>
</dbReference>
<feature type="repeat" description="LDL-receptor class B" evidence="19">
    <location>
        <begin position="870"/>
        <end position="912"/>
    </location>
</feature>